<evidence type="ECO:0000256" key="1">
    <source>
        <dbReference type="SAM" id="MobiDB-lite"/>
    </source>
</evidence>
<dbReference type="AlphaFoldDB" id="A0A218W2Q0"/>
<dbReference type="PROSITE" id="PS51257">
    <property type="entry name" value="PROKAR_LIPOPROTEIN"/>
    <property type="match status" value="1"/>
</dbReference>
<reference evidence="3 5" key="3">
    <citation type="submission" date="2017-11" db="EMBL/GenBank/DDBJ databases">
        <title>De-novo sequencing of pomegranate (Punica granatum L.) genome.</title>
        <authorList>
            <person name="Akparov Z."/>
            <person name="Amiraslanov A."/>
            <person name="Hajiyeva S."/>
            <person name="Abbasov M."/>
            <person name="Kaur K."/>
            <person name="Hamwieh A."/>
            <person name="Solovyev V."/>
            <person name="Salamov A."/>
            <person name="Braich B."/>
            <person name="Kosarev P."/>
            <person name="Mahmoud A."/>
            <person name="Hajiyev E."/>
            <person name="Babayeva S."/>
            <person name="Izzatullayeva V."/>
            <person name="Mammadov A."/>
            <person name="Mammadov A."/>
            <person name="Sharifova S."/>
            <person name="Ojaghi J."/>
            <person name="Eynullazada K."/>
            <person name="Bayramov B."/>
            <person name="Abdulazimova A."/>
            <person name="Shahmuradov I."/>
        </authorList>
    </citation>
    <scope>NUCLEOTIDE SEQUENCE [LARGE SCALE GENOMIC DNA]</scope>
    <source>
        <strain evidence="3">AG2017</strain>
        <strain evidence="5">cv. AG2017</strain>
        <tissue evidence="3">Leaf</tissue>
    </source>
</reference>
<accession>A0A218W2Q0</accession>
<feature type="region of interest" description="Disordered" evidence="1">
    <location>
        <begin position="1"/>
        <end position="26"/>
    </location>
</feature>
<evidence type="ECO:0000313" key="5">
    <source>
        <dbReference type="Proteomes" id="UP000233551"/>
    </source>
</evidence>
<reference evidence="4" key="1">
    <citation type="journal article" date="2017" name="Plant J.">
        <title>The pomegranate (Punica granatum L.) genome and the genomics of punicalagin biosynthesis.</title>
        <authorList>
            <person name="Qin G."/>
            <person name="Xu C."/>
            <person name="Ming R."/>
            <person name="Tang H."/>
            <person name="Guyot R."/>
            <person name="Kramer E.M."/>
            <person name="Hu Y."/>
            <person name="Yi X."/>
            <person name="Qi Y."/>
            <person name="Xu X."/>
            <person name="Gao Z."/>
            <person name="Pan H."/>
            <person name="Jian J."/>
            <person name="Tian Y."/>
            <person name="Yue Z."/>
            <person name="Xu Y."/>
        </authorList>
    </citation>
    <scope>NUCLEOTIDE SEQUENCE [LARGE SCALE GENOMIC DNA]</scope>
    <source>
        <strain evidence="4">cv. Dabenzi</strain>
    </source>
</reference>
<evidence type="ECO:0000313" key="3">
    <source>
        <dbReference type="EMBL" id="PKI67324.1"/>
    </source>
</evidence>
<comment type="caution">
    <text evidence="2">The sequence shown here is derived from an EMBL/GenBank/DDBJ whole genome shotgun (WGS) entry which is preliminary data.</text>
</comment>
<dbReference type="PANTHER" id="PTHR34996:SF3">
    <property type="entry name" value="OS06G0327400 PROTEIN"/>
    <property type="match status" value="1"/>
</dbReference>
<sequence>MGYNRVAGPYKRSSSSASSSSSSSCRGFKIKPRKFSVQRLRSRVLSLFKVLRRFRSSCARALRLLCSRRRQRRLRSRIERSNSMGSNSSRRRMIGVEEPYVVRPSCRYGSFERSNSFYAEAIADCLDFIRRSSVSTDQSSSSPKADI</sequence>
<dbReference type="Proteomes" id="UP000197138">
    <property type="component" value="Unassembled WGS sequence"/>
</dbReference>
<proteinExistence type="predicted"/>
<evidence type="ECO:0000313" key="2">
    <source>
        <dbReference type="EMBL" id="OWM66511.1"/>
    </source>
</evidence>
<evidence type="ECO:0000313" key="4">
    <source>
        <dbReference type="Proteomes" id="UP000197138"/>
    </source>
</evidence>
<keyword evidence="5" id="KW-1185">Reference proteome</keyword>
<feature type="compositionally biased region" description="Low complexity" evidence="1">
    <location>
        <begin position="13"/>
        <end position="24"/>
    </location>
</feature>
<reference evidence="2" key="2">
    <citation type="submission" date="2017-06" db="EMBL/GenBank/DDBJ databases">
        <title>The pomegranate genome and the genomics of punicalagin biosynthesis.</title>
        <authorList>
            <person name="Xu C."/>
        </authorList>
    </citation>
    <scope>NUCLEOTIDE SEQUENCE [LARGE SCALE GENOMIC DNA]</scope>
    <source>
        <tissue evidence="2">Fresh leaf</tissue>
    </source>
</reference>
<organism evidence="2 4">
    <name type="scientific">Punica granatum</name>
    <name type="common">Pomegranate</name>
    <dbReference type="NCBI Taxonomy" id="22663"/>
    <lineage>
        <taxon>Eukaryota</taxon>
        <taxon>Viridiplantae</taxon>
        <taxon>Streptophyta</taxon>
        <taxon>Embryophyta</taxon>
        <taxon>Tracheophyta</taxon>
        <taxon>Spermatophyta</taxon>
        <taxon>Magnoliopsida</taxon>
        <taxon>eudicotyledons</taxon>
        <taxon>Gunneridae</taxon>
        <taxon>Pentapetalae</taxon>
        <taxon>rosids</taxon>
        <taxon>malvids</taxon>
        <taxon>Myrtales</taxon>
        <taxon>Lythraceae</taxon>
        <taxon>Punica</taxon>
    </lineage>
</organism>
<gene>
    <name evidence="2" type="ORF">CDL15_Pgr013728</name>
    <name evidence="3" type="ORF">CRG98_012273</name>
</gene>
<dbReference type="PANTHER" id="PTHR34996">
    <property type="entry name" value="OS06G0327400 PROTEIN"/>
    <property type="match status" value="1"/>
</dbReference>
<dbReference type="EMBL" id="PGOL01000620">
    <property type="protein sequence ID" value="PKI67324.1"/>
    <property type="molecule type" value="Genomic_DNA"/>
</dbReference>
<protein>
    <submittedName>
        <fullName evidence="2">Uncharacterized protein</fullName>
    </submittedName>
</protein>
<dbReference type="Proteomes" id="UP000233551">
    <property type="component" value="Unassembled WGS sequence"/>
</dbReference>
<name>A0A218W2Q0_PUNGR</name>
<dbReference type="EMBL" id="MTKT01005554">
    <property type="protein sequence ID" value="OWM66511.1"/>
    <property type="molecule type" value="Genomic_DNA"/>
</dbReference>